<feature type="binding site" evidence="9">
    <location>
        <position position="20"/>
    </location>
    <ligand>
        <name>ATP</name>
        <dbReference type="ChEBI" id="CHEBI:30616"/>
    </ligand>
</feature>
<dbReference type="Gene3D" id="3.30.420.40">
    <property type="match status" value="2"/>
</dbReference>
<feature type="binding site" evidence="9">
    <location>
        <position position="273"/>
    </location>
    <ligand>
        <name>ADP</name>
        <dbReference type="ChEBI" id="CHEBI:456216"/>
    </ligand>
</feature>
<evidence type="ECO:0000256" key="6">
    <source>
        <dbReference type="ARBA" id="ARBA00022798"/>
    </source>
</evidence>
<dbReference type="SUPFAM" id="SSF53067">
    <property type="entry name" value="Actin-like ATPase domain"/>
    <property type="match status" value="2"/>
</dbReference>
<dbReference type="PANTHER" id="PTHR10196:SF69">
    <property type="entry name" value="GLYCEROL KINASE"/>
    <property type="match status" value="1"/>
</dbReference>
<evidence type="ECO:0000256" key="8">
    <source>
        <dbReference type="ARBA" id="ARBA00052101"/>
    </source>
</evidence>
<feature type="binding site" evidence="9">
    <location>
        <position position="141"/>
    </location>
    <ligand>
        <name>sn-glycerol 3-phosphate</name>
        <dbReference type="ChEBI" id="CHEBI:57597"/>
    </ligand>
</feature>
<dbReference type="InterPro" id="IPR005999">
    <property type="entry name" value="Glycerol_kin"/>
</dbReference>
<dbReference type="InterPro" id="IPR043129">
    <property type="entry name" value="ATPase_NBD"/>
</dbReference>
<dbReference type="NCBIfam" id="NF000756">
    <property type="entry name" value="PRK00047.1"/>
    <property type="match status" value="1"/>
</dbReference>
<evidence type="ECO:0000256" key="9">
    <source>
        <dbReference type="HAMAP-Rule" id="MF_00186"/>
    </source>
</evidence>
<dbReference type="HAMAP" id="MF_00186">
    <property type="entry name" value="Glycerol_kin"/>
    <property type="match status" value="1"/>
</dbReference>
<dbReference type="GO" id="GO:0005524">
    <property type="term" value="F:ATP binding"/>
    <property type="evidence" value="ECO:0007669"/>
    <property type="project" value="UniProtKB-UniRule"/>
</dbReference>
<feature type="binding site" evidence="9">
    <location>
        <position position="316"/>
    </location>
    <ligand>
        <name>ADP</name>
        <dbReference type="ChEBI" id="CHEBI:456216"/>
    </ligand>
</feature>
<dbReference type="GO" id="GO:0004370">
    <property type="term" value="F:glycerol kinase activity"/>
    <property type="evidence" value="ECO:0007669"/>
    <property type="project" value="UniProtKB-UniRule"/>
</dbReference>
<dbReference type="InterPro" id="IPR018483">
    <property type="entry name" value="Carb_kinase_FGGY_CS"/>
</dbReference>
<feature type="binding site" evidence="9">
    <location>
        <position position="90"/>
    </location>
    <ligand>
        <name>glycerol</name>
        <dbReference type="ChEBI" id="CHEBI:17754"/>
    </ligand>
</feature>
<dbReference type="InterPro" id="IPR018484">
    <property type="entry name" value="FGGY_N"/>
</dbReference>
<name>A0A075KBH0_9GAMM</name>
<evidence type="ECO:0000256" key="4">
    <source>
        <dbReference type="ARBA" id="ARBA00022741"/>
    </source>
</evidence>
<feature type="binding site" evidence="9">
    <location>
        <position position="252"/>
    </location>
    <ligand>
        <name>glycerol</name>
        <dbReference type="ChEBI" id="CHEBI:17754"/>
    </ligand>
</feature>
<feature type="binding site" evidence="9">
    <location>
        <position position="141"/>
    </location>
    <ligand>
        <name>glycerol</name>
        <dbReference type="ChEBI" id="CHEBI:17754"/>
    </ligand>
</feature>
<dbReference type="HOGENOM" id="CLU_009281_2_3_6"/>
<feature type="binding site" evidence="9">
    <location>
        <position position="417"/>
    </location>
    <ligand>
        <name>ATP</name>
        <dbReference type="ChEBI" id="CHEBI:30616"/>
    </ligand>
</feature>
<feature type="binding site" evidence="9">
    <location>
        <position position="251"/>
    </location>
    <ligand>
        <name>glycerol</name>
        <dbReference type="ChEBI" id="CHEBI:17754"/>
    </ligand>
</feature>
<keyword evidence="14" id="KW-1185">Reference proteome</keyword>
<keyword evidence="3 9" id="KW-0808">Transferase</keyword>
<feature type="binding site" evidence="9">
    <location>
        <position position="421"/>
    </location>
    <ligand>
        <name>ADP</name>
        <dbReference type="ChEBI" id="CHEBI:456216"/>
    </ligand>
</feature>
<feature type="domain" description="Carbohydrate kinase FGGY C-terminal" evidence="12">
    <location>
        <begin position="268"/>
        <end position="456"/>
    </location>
</feature>
<evidence type="ECO:0000259" key="11">
    <source>
        <dbReference type="Pfam" id="PF00370"/>
    </source>
</evidence>
<dbReference type="UniPathway" id="UPA00618">
    <property type="reaction ID" value="UER00672"/>
</dbReference>
<reference evidence="13 14" key="1">
    <citation type="submission" date="2014-07" db="EMBL/GenBank/DDBJ databases">
        <title>Complete Genome Sequence of Dyella japonica Strain A8 Isolated from Malaysian Tropical Soil.</title>
        <authorList>
            <person name="Hui R.K.H."/>
            <person name="Chen J.-W."/>
            <person name="Chan K.-G."/>
            <person name="Leung F.C.C."/>
        </authorList>
    </citation>
    <scope>NUCLEOTIDE SEQUENCE [LARGE SCALE GENOMIC DNA]</scope>
    <source>
        <strain evidence="13 14">A8</strain>
    </source>
</reference>
<dbReference type="GO" id="GO:0019563">
    <property type="term" value="P:glycerol catabolic process"/>
    <property type="evidence" value="ECO:0007669"/>
    <property type="project" value="UniProtKB-UniRule"/>
</dbReference>
<dbReference type="AlphaFoldDB" id="A0A075KBH0"/>
<dbReference type="InterPro" id="IPR018485">
    <property type="entry name" value="FGGY_C"/>
</dbReference>
<dbReference type="Proteomes" id="UP000027987">
    <property type="component" value="Chromosome"/>
</dbReference>
<evidence type="ECO:0000256" key="2">
    <source>
        <dbReference type="ARBA" id="ARBA00009156"/>
    </source>
</evidence>
<feature type="binding site" evidence="9">
    <location>
        <position position="89"/>
    </location>
    <ligand>
        <name>glycerol</name>
        <dbReference type="ChEBI" id="CHEBI:17754"/>
    </ligand>
</feature>
<dbReference type="EC" id="2.7.1.30" evidence="9"/>
<dbReference type="GO" id="GO:0005829">
    <property type="term" value="C:cytosol"/>
    <property type="evidence" value="ECO:0007669"/>
    <property type="project" value="TreeGrafter"/>
</dbReference>
<dbReference type="CDD" id="cd07786">
    <property type="entry name" value="FGGY_EcGK_like"/>
    <property type="match status" value="1"/>
</dbReference>
<keyword evidence="4 9" id="KW-0547">Nucleotide-binding</keyword>
<feature type="binding site" evidence="9">
    <location>
        <position position="320"/>
    </location>
    <ligand>
        <name>ATP</name>
        <dbReference type="ChEBI" id="CHEBI:30616"/>
    </ligand>
</feature>
<evidence type="ECO:0000256" key="7">
    <source>
        <dbReference type="ARBA" id="ARBA00022840"/>
    </source>
</evidence>
<evidence type="ECO:0000256" key="5">
    <source>
        <dbReference type="ARBA" id="ARBA00022777"/>
    </source>
</evidence>
<feature type="binding site" evidence="9">
    <location>
        <position position="19"/>
    </location>
    <ligand>
        <name>ADP</name>
        <dbReference type="ChEBI" id="CHEBI:456216"/>
    </ligand>
</feature>
<evidence type="ECO:0000313" key="13">
    <source>
        <dbReference type="EMBL" id="AIF49563.1"/>
    </source>
</evidence>
<keyword evidence="7 9" id="KW-0067">ATP-binding</keyword>
<dbReference type="PIRSF" id="PIRSF000538">
    <property type="entry name" value="GlpK"/>
    <property type="match status" value="1"/>
</dbReference>
<proteinExistence type="inferred from homology"/>
<dbReference type="PATRIC" id="fig|1217721.7.peg.4305"/>
<feature type="domain" description="Carbohydrate kinase FGGY N-terminal" evidence="11">
    <location>
        <begin position="11"/>
        <end position="258"/>
    </location>
</feature>
<dbReference type="PANTHER" id="PTHR10196">
    <property type="entry name" value="SUGAR KINASE"/>
    <property type="match status" value="1"/>
</dbReference>
<feature type="binding site" evidence="9">
    <location>
        <position position="21"/>
    </location>
    <ligand>
        <name>ATP</name>
        <dbReference type="ChEBI" id="CHEBI:30616"/>
    </ligand>
</feature>
<dbReference type="NCBIfam" id="TIGR01311">
    <property type="entry name" value="glycerol_kin"/>
    <property type="match status" value="1"/>
</dbReference>
<comment type="pathway">
    <text evidence="1 9">Polyol metabolism; glycerol degradation via glycerol kinase pathway; sn-glycerol 3-phosphate from glycerol: step 1/1.</text>
</comment>
<dbReference type="FunFam" id="3.30.420.40:FF:000008">
    <property type="entry name" value="Glycerol kinase"/>
    <property type="match status" value="1"/>
</dbReference>
<sequence>MRERAGVKQRYILALDQGTTSSRAILFDHSGSVVGTAQREFAQIFPQPGWVEHNPREILTSVLVTVTELLANTQVELAEIAAIGMTNQRETTVVWDRATGQPIHNAIVWQSRQSMEICERLRQGGYDALVRERTGLLIDAYFSATKLRWILDHVDGAQARAERGELLFGTIDSWLIWNLSGGSAHVTDVSNAARTLLYDIHRRKWDDDLLAMLDIPRAMLPVVRSNSEIYAHTAPAQFFGASVPIAGVAGDQQAALFGQACFSRGMAKNTYGTGCFMLMNTGEQAVPSRHGLLTTIAWQLGDRVDYALEGSIFVAGSVIQWLRDGLRMLGKASDSQAYAERVASSEGVYMVPAFVGLGAPYWRSDVRGAVFGLSRGTNKEHFVRAALESMAYQSRDVLTAMEADAGIALKELRADGGAIANDFMAQFQSDMLGVPVLRPRVQETTALGAAYLAGLAVGFWESCEEIAALWQVDRRFTPIMQETERSQLYRGWQDAVQATMGFRVG</sequence>
<evidence type="ECO:0000313" key="14">
    <source>
        <dbReference type="Proteomes" id="UP000027987"/>
    </source>
</evidence>
<dbReference type="PROSITE" id="PS00445">
    <property type="entry name" value="FGGY_KINASES_2"/>
    <property type="match status" value="1"/>
</dbReference>
<organism evidence="13 14">
    <name type="scientific">Dyella japonica A8</name>
    <dbReference type="NCBI Taxonomy" id="1217721"/>
    <lineage>
        <taxon>Bacteria</taxon>
        <taxon>Pseudomonadati</taxon>
        <taxon>Pseudomonadota</taxon>
        <taxon>Gammaproteobacteria</taxon>
        <taxon>Lysobacterales</taxon>
        <taxon>Rhodanobacteraceae</taxon>
        <taxon>Dyella</taxon>
    </lineage>
</organism>
<comment type="catalytic activity">
    <reaction evidence="8 9">
        <text>glycerol + ATP = sn-glycerol 3-phosphate + ADP + H(+)</text>
        <dbReference type="Rhea" id="RHEA:21644"/>
        <dbReference type="ChEBI" id="CHEBI:15378"/>
        <dbReference type="ChEBI" id="CHEBI:17754"/>
        <dbReference type="ChEBI" id="CHEBI:30616"/>
        <dbReference type="ChEBI" id="CHEBI:57597"/>
        <dbReference type="ChEBI" id="CHEBI:456216"/>
        <dbReference type="EC" id="2.7.1.30"/>
    </reaction>
</comment>
<comment type="function">
    <text evidence="9">Key enzyme in the regulation of glycerol uptake and metabolism. Catalyzes the phosphorylation of glycerol to yield sn-glycerol 3-phosphate.</text>
</comment>
<keyword evidence="5 9" id="KW-0418">Kinase</keyword>
<dbReference type="EMBL" id="CP008884">
    <property type="protein sequence ID" value="AIF49563.1"/>
    <property type="molecule type" value="Genomic_DNA"/>
</dbReference>
<evidence type="ECO:0000259" key="12">
    <source>
        <dbReference type="Pfam" id="PF02782"/>
    </source>
</evidence>
<evidence type="ECO:0000256" key="1">
    <source>
        <dbReference type="ARBA" id="ARBA00005190"/>
    </source>
</evidence>
<evidence type="ECO:0000256" key="3">
    <source>
        <dbReference type="ARBA" id="ARBA00022679"/>
    </source>
</evidence>
<feature type="binding site" evidence="9">
    <location>
        <position position="251"/>
    </location>
    <ligand>
        <name>sn-glycerol 3-phosphate</name>
        <dbReference type="ChEBI" id="CHEBI:57597"/>
    </ligand>
</feature>
<dbReference type="PROSITE" id="PS00933">
    <property type="entry name" value="FGGY_KINASES_1"/>
    <property type="match status" value="1"/>
</dbReference>
<evidence type="ECO:0000256" key="10">
    <source>
        <dbReference type="RuleBase" id="RU003733"/>
    </source>
</evidence>
<protein>
    <recommendedName>
        <fullName evidence="9">Glycerol kinase</fullName>
        <ecNumber evidence="9">2.7.1.30</ecNumber>
    </recommendedName>
    <alternativeName>
        <fullName evidence="9">ATP:glycerol 3-phosphotransferase</fullName>
    </alternativeName>
    <alternativeName>
        <fullName evidence="9">Glycerokinase</fullName>
        <shortName evidence="9">GK</shortName>
    </alternativeName>
</protein>
<dbReference type="Pfam" id="PF00370">
    <property type="entry name" value="FGGY_N"/>
    <property type="match status" value="1"/>
</dbReference>
<feature type="binding site" evidence="9">
    <location>
        <position position="89"/>
    </location>
    <ligand>
        <name>sn-glycerol 3-phosphate</name>
        <dbReference type="ChEBI" id="CHEBI:57597"/>
    </ligand>
</feature>
<dbReference type="InterPro" id="IPR000577">
    <property type="entry name" value="Carb_kinase_FGGY"/>
</dbReference>
<accession>A0A075KBH0</accession>
<feature type="binding site" evidence="9">
    <location>
        <position position="19"/>
    </location>
    <ligand>
        <name>ATP</name>
        <dbReference type="ChEBI" id="CHEBI:30616"/>
    </ligand>
</feature>
<feature type="binding site" evidence="9">
    <location>
        <position position="90"/>
    </location>
    <ligand>
        <name>sn-glycerol 3-phosphate</name>
        <dbReference type="ChEBI" id="CHEBI:57597"/>
    </ligand>
</feature>
<dbReference type="KEGG" id="dja:HY57_21015"/>
<feature type="binding site" evidence="9">
    <location>
        <position position="316"/>
    </location>
    <ligand>
        <name>ATP</name>
        <dbReference type="ChEBI" id="CHEBI:30616"/>
    </ligand>
</feature>
<feature type="binding site" evidence="9">
    <location>
        <position position="23"/>
    </location>
    <ligand>
        <name>ADP</name>
        <dbReference type="ChEBI" id="CHEBI:456216"/>
    </ligand>
</feature>
<feature type="binding site" evidence="9">
    <location>
        <position position="19"/>
    </location>
    <ligand>
        <name>sn-glycerol 3-phosphate</name>
        <dbReference type="ChEBI" id="CHEBI:57597"/>
    </ligand>
</feature>
<dbReference type="FunFam" id="3.30.420.40:FF:000007">
    <property type="entry name" value="Glycerol kinase"/>
    <property type="match status" value="1"/>
</dbReference>
<comment type="similarity">
    <text evidence="2 9 10">Belongs to the FGGY kinase family.</text>
</comment>
<dbReference type="STRING" id="1217721.HY57_21015"/>
<feature type="binding site" evidence="9">
    <location>
        <position position="417"/>
    </location>
    <ligand>
        <name>ADP</name>
        <dbReference type="ChEBI" id="CHEBI:456216"/>
    </ligand>
</feature>
<feature type="binding site" evidence="9">
    <location>
        <position position="273"/>
    </location>
    <ligand>
        <name>ATP</name>
        <dbReference type="ChEBI" id="CHEBI:30616"/>
    </ligand>
</feature>
<dbReference type="GO" id="GO:0006072">
    <property type="term" value="P:glycerol-3-phosphate metabolic process"/>
    <property type="evidence" value="ECO:0007669"/>
    <property type="project" value="InterPro"/>
</dbReference>
<keyword evidence="6 9" id="KW-0319">Glycerol metabolism</keyword>
<comment type="activity regulation">
    <text evidence="9">Inhibited by fructose 1,6-bisphosphate (FBP).</text>
</comment>
<dbReference type="Pfam" id="PF02782">
    <property type="entry name" value="FGGY_C"/>
    <property type="match status" value="1"/>
</dbReference>
<gene>
    <name evidence="9 13" type="primary">glpK</name>
    <name evidence="13" type="ORF">HY57_21015</name>
</gene>